<feature type="domain" description="FAD-binding PCMH-type" evidence="8">
    <location>
        <begin position="361"/>
        <end position="533"/>
    </location>
</feature>
<dbReference type="GO" id="GO:0051537">
    <property type="term" value="F:2 iron, 2 sulfur cluster binding"/>
    <property type="evidence" value="ECO:0007669"/>
    <property type="project" value="InterPro"/>
</dbReference>
<keyword evidence="1" id="KW-0285">Flavoprotein</keyword>
<evidence type="ECO:0000256" key="2">
    <source>
        <dbReference type="ARBA" id="ARBA00022723"/>
    </source>
</evidence>
<dbReference type="SMART" id="SM01092">
    <property type="entry name" value="CO_deh_flav_C"/>
    <property type="match status" value="1"/>
</dbReference>
<dbReference type="Pfam" id="PF01799">
    <property type="entry name" value="Fer2_2"/>
    <property type="match status" value="1"/>
</dbReference>
<dbReference type="Proteomes" id="UP000007735">
    <property type="component" value="Chromosome"/>
</dbReference>
<evidence type="ECO:0000256" key="5">
    <source>
        <dbReference type="ARBA" id="ARBA00023004"/>
    </source>
</evidence>
<dbReference type="InterPro" id="IPR036683">
    <property type="entry name" value="CO_DH_flav_C_dom_sf"/>
</dbReference>
<dbReference type="HOGENOM" id="CLU_001681_9_0_5"/>
<dbReference type="PROSITE" id="PS00197">
    <property type="entry name" value="2FE2S_FER_1"/>
    <property type="match status" value="1"/>
</dbReference>
<dbReference type="EMBL" id="HE616890">
    <property type="protein sequence ID" value="CCE96750.1"/>
    <property type="molecule type" value="Genomic_DNA"/>
</dbReference>
<dbReference type="InterPro" id="IPR005107">
    <property type="entry name" value="CO_DH_flav_C"/>
</dbReference>
<dbReference type="Pfam" id="PF00111">
    <property type="entry name" value="Fer2"/>
    <property type="match status" value="1"/>
</dbReference>
<dbReference type="PROSITE" id="PS51387">
    <property type="entry name" value="FAD_PCMH"/>
    <property type="match status" value="1"/>
</dbReference>
<keyword evidence="5" id="KW-0408">Iron</keyword>
<feature type="compositionally biased region" description="Basic and acidic residues" evidence="6">
    <location>
        <begin position="87"/>
        <end position="109"/>
    </location>
</feature>
<dbReference type="Gene3D" id="3.10.20.30">
    <property type="match status" value="1"/>
</dbReference>
<reference evidence="9 10" key="1">
    <citation type="journal article" date="2012" name="J. Bacteriol.">
        <title>Genome sequence of the soybean symbiont Sinorhizobium fredii HH103.</title>
        <authorList>
            <person name="Weidner S."/>
            <person name="Becker A."/>
            <person name="Bonilla I."/>
            <person name="Jaenicke S."/>
            <person name="Lloret J."/>
            <person name="Margaret I."/>
            <person name="Puhler A."/>
            <person name="Ruiz-Sainz J.E."/>
            <person name="Schneiker-Bekel S."/>
            <person name="Szczepanowski R."/>
            <person name="Vinardell J.M."/>
            <person name="Zehner S."/>
            <person name="Gottfert M."/>
        </authorList>
    </citation>
    <scope>NUCLEOTIDE SEQUENCE [LARGE SCALE GENOMIC DNA]</scope>
    <source>
        <strain evidence="9 10">HH103</strain>
    </source>
</reference>
<organism evidence="9 10">
    <name type="scientific">Sinorhizobium fredii (strain HH103)</name>
    <dbReference type="NCBI Taxonomy" id="1117943"/>
    <lineage>
        <taxon>Bacteria</taxon>
        <taxon>Pseudomonadati</taxon>
        <taxon>Pseudomonadota</taxon>
        <taxon>Alphaproteobacteria</taxon>
        <taxon>Hyphomicrobiales</taxon>
        <taxon>Rhizobiaceae</taxon>
        <taxon>Sinorhizobium/Ensifer group</taxon>
        <taxon>Sinorhizobium</taxon>
    </lineage>
</organism>
<protein>
    <submittedName>
        <fullName evidence="9">Xanthine dehydrogenase, FAD binding subunit</fullName>
        <ecNumber evidence="9">1.17.1.4</ecNumber>
    </submittedName>
</protein>
<dbReference type="Gene3D" id="3.30.390.50">
    <property type="entry name" value="CO dehydrogenase flavoprotein, C-terminal domain"/>
    <property type="match status" value="1"/>
</dbReference>
<dbReference type="NCBIfam" id="TIGR02963">
    <property type="entry name" value="xanthine_xdhA"/>
    <property type="match status" value="1"/>
</dbReference>
<feature type="region of interest" description="Disordered" evidence="6">
    <location>
        <begin position="1"/>
        <end position="31"/>
    </location>
</feature>
<evidence type="ECO:0000259" key="8">
    <source>
        <dbReference type="PROSITE" id="PS51387"/>
    </source>
</evidence>
<dbReference type="InterPro" id="IPR002346">
    <property type="entry name" value="Mopterin_DH_FAD-bd"/>
</dbReference>
<dbReference type="GO" id="GO:0004854">
    <property type="term" value="F:xanthine dehydrogenase activity"/>
    <property type="evidence" value="ECO:0007669"/>
    <property type="project" value="UniProtKB-EC"/>
</dbReference>
<feature type="domain" description="2Fe-2S ferredoxin-type" evidence="7">
    <location>
        <begin position="168"/>
        <end position="255"/>
    </location>
</feature>
<dbReference type="InterPro" id="IPR002888">
    <property type="entry name" value="2Fe-2S-bd"/>
</dbReference>
<dbReference type="eggNOG" id="COG4630">
    <property type="taxonomic scope" value="Bacteria"/>
</dbReference>
<dbReference type="Gene3D" id="3.30.43.10">
    <property type="entry name" value="Uridine Diphospho-n-acetylenolpyruvylglucosamine Reductase, domain 2"/>
    <property type="match status" value="1"/>
</dbReference>
<dbReference type="AlphaFoldDB" id="G9A920"/>
<feature type="region of interest" description="Disordered" evidence="6">
    <location>
        <begin position="87"/>
        <end position="120"/>
    </location>
</feature>
<dbReference type="PANTHER" id="PTHR45444:SF3">
    <property type="entry name" value="XANTHINE DEHYDROGENASE"/>
    <property type="match status" value="1"/>
</dbReference>
<dbReference type="InterPro" id="IPR036884">
    <property type="entry name" value="2Fe-2S-bd_dom_sf"/>
</dbReference>
<keyword evidence="4 9" id="KW-0560">Oxidoreductase</keyword>
<keyword evidence="2" id="KW-0479">Metal-binding</keyword>
<dbReference type="CDD" id="cd00207">
    <property type="entry name" value="fer2"/>
    <property type="match status" value="1"/>
</dbReference>
<evidence type="ECO:0000256" key="3">
    <source>
        <dbReference type="ARBA" id="ARBA00022827"/>
    </source>
</evidence>
<name>G9A920_SINF1</name>
<dbReference type="PROSITE" id="PS51085">
    <property type="entry name" value="2FE2S_FER_2"/>
    <property type="match status" value="1"/>
</dbReference>
<dbReference type="SUPFAM" id="SSF55447">
    <property type="entry name" value="CO dehydrogenase flavoprotein C-terminal domain-like"/>
    <property type="match status" value="1"/>
</dbReference>
<sequence length="653" mass="70847">MGPDHRHQPLLLLPHDPGGDSRDETEGLGPHRQYRLGAWPRRLALQVRLCGRQAWYHGAHQDRGARGRGKRHHRELDLPRLCADAARRKADTGPGKDARHHRGTGDQRGDAQGPADQEIHHRRASCLAGALSCQRRGRPDHRHACLDGRRLDGAIERDREGRMAQASDSIRFILNDREVALSDVAPTDTLLDFLRLERRLTATKEGCAEGDCGACTVLVGRLTGNSESLVYETVNACIRFVGSLNATHVVTVEHLAASDGTLHPVQQAMIDFHGSQCGFCTPGIVMSLYGLWLTKDNPSRAAIEKALQGNLCRCTGYEPIIRAAEAAAKERPSAVFDPITRTRETVAARLKALRATETIVIGKGEDCLIVPADTAGLATVLAEHPAATIVAGATDVGLWVTKQMRPINPAVFINGIAELQKIESSEAGLTIGAGVSYTAAFEALVAYPTFGALLDRIGGEQVRNMGTIGGNIANGSPIGDSPPPLIALGATVTLRSKDGTRPLPLEDFFIAYGKQDRRPGEFLESIFVPALPAGDRFAAYKVTKRRDEDISALLGAFRISLEGDRVKTARIAFGGMAATPKRAKAVEAALLGQPWTEDTVRSAQTAFETDFQPIDDWRATSAYRMLAAKNLLMRFFLESIGEEAQLQRFEDVA</sequence>
<dbReference type="EC" id="1.17.1.4" evidence="9"/>
<evidence type="ECO:0000256" key="4">
    <source>
        <dbReference type="ARBA" id="ARBA00023002"/>
    </source>
</evidence>
<dbReference type="InterPro" id="IPR016169">
    <property type="entry name" value="FAD-bd_PCMH_sub2"/>
</dbReference>
<evidence type="ECO:0000313" key="9">
    <source>
        <dbReference type="EMBL" id="CCE96750.1"/>
    </source>
</evidence>
<dbReference type="PATRIC" id="fig|380.5.peg.2397"/>
<dbReference type="InterPro" id="IPR014307">
    <property type="entry name" value="Xanthine_DH_ssu"/>
</dbReference>
<dbReference type="InterPro" id="IPR036010">
    <property type="entry name" value="2Fe-2S_ferredoxin-like_sf"/>
</dbReference>
<dbReference type="Pfam" id="PF00941">
    <property type="entry name" value="FAD_binding_5"/>
    <property type="match status" value="1"/>
</dbReference>
<dbReference type="Gene3D" id="3.30.465.10">
    <property type="match status" value="1"/>
</dbReference>
<dbReference type="InterPro" id="IPR001041">
    <property type="entry name" value="2Fe-2S_ferredoxin-type"/>
</dbReference>
<dbReference type="Pfam" id="PF03450">
    <property type="entry name" value="CO_deh_flav_C"/>
    <property type="match status" value="1"/>
</dbReference>
<dbReference type="SUPFAM" id="SSF56176">
    <property type="entry name" value="FAD-binding/transporter-associated domain-like"/>
    <property type="match status" value="1"/>
</dbReference>
<evidence type="ECO:0000256" key="1">
    <source>
        <dbReference type="ARBA" id="ARBA00022630"/>
    </source>
</evidence>
<evidence type="ECO:0000256" key="6">
    <source>
        <dbReference type="SAM" id="MobiDB-lite"/>
    </source>
</evidence>
<proteinExistence type="predicted"/>
<dbReference type="PANTHER" id="PTHR45444">
    <property type="entry name" value="XANTHINE DEHYDROGENASE"/>
    <property type="match status" value="1"/>
</dbReference>
<dbReference type="KEGG" id="sfh:SFHH103_02255"/>
<dbReference type="InterPro" id="IPR006058">
    <property type="entry name" value="2Fe2S_fd_BS"/>
</dbReference>
<dbReference type="InterPro" id="IPR016167">
    <property type="entry name" value="FAD-bd_PCMH_sub1"/>
</dbReference>
<dbReference type="SUPFAM" id="SSF54292">
    <property type="entry name" value="2Fe-2S ferredoxin-like"/>
    <property type="match status" value="1"/>
</dbReference>
<dbReference type="InterPro" id="IPR016166">
    <property type="entry name" value="FAD-bd_PCMH"/>
</dbReference>
<dbReference type="GO" id="GO:0071949">
    <property type="term" value="F:FAD binding"/>
    <property type="evidence" value="ECO:0007669"/>
    <property type="project" value="InterPro"/>
</dbReference>
<accession>G9A920</accession>
<dbReference type="STRING" id="1117943.SFHH103_02255"/>
<dbReference type="InterPro" id="IPR012675">
    <property type="entry name" value="Beta-grasp_dom_sf"/>
</dbReference>
<keyword evidence="3" id="KW-0274">FAD</keyword>
<evidence type="ECO:0000313" key="10">
    <source>
        <dbReference type="Proteomes" id="UP000007735"/>
    </source>
</evidence>
<dbReference type="SUPFAM" id="SSF47741">
    <property type="entry name" value="CO dehydrogenase ISP C-domain like"/>
    <property type="match status" value="1"/>
</dbReference>
<dbReference type="GO" id="GO:0005506">
    <property type="term" value="F:iron ion binding"/>
    <property type="evidence" value="ECO:0007669"/>
    <property type="project" value="InterPro"/>
</dbReference>
<gene>
    <name evidence="9" type="primary">xdhA</name>
    <name evidence="9" type="ordered locus">SFHH103_02255</name>
</gene>
<dbReference type="InterPro" id="IPR016208">
    <property type="entry name" value="Ald_Oxase/xanthine_DH-like"/>
</dbReference>
<dbReference type="InterPro" id="IPR036318">
    <property type="entry name" value="FAD-bd_PCMH-like_sf"/>
</dbReference>
<dbReference type="Gene3D" id="1.10.150.120">
    <property type="entry name" value="[2Fe-2S]-binding domain"/>
    <property type="match status" value="1"/>
</dbReference>
<evidence type="ECO:0000259" key="7">
    <source>
        <dbReference type="PROSITE" id="PS51085"/>
    </source>
</evidence>